<accession>A0A3B3SDW5</accession>
<evidence type="ECO:0000256" key="4">
    <source>
        <dbReference type="ARBA" id="ARBA00022574"/>
    </source>
</evidence>
<feature type="repeat" description="WD" evidence="8">
    <location>
        <begin position="123"/>
        <end position="165"/>
    </location>
</feature>
<dbReference type="InterPro" id="IPR036322">
    <property type="entry name" value="WD40_repeat_dom_sf"/>
</dbReference>
<name>A0A3B3SDW5_9TELE</name>
<feature type="compositionally biased region" description="Polar residues" evidence="9">
    <location>
        <begin position="25"/>
        <end position="34"/>
    </location>
</feature>
<dbReference type="FunFam" id="2.130.10.10:FF:000080">
    <property type="entry name" value="WD repeat-containing protein 37"/>
    <property type="match status" value="1"/>
</dbReference>
<dbReference type="PROSITE" id="PS50294">
    <property type="entry name" value="WD_REPEATS_REGION"/>
    <property type="match status" value="2"/>
</dbReference>
<feature type="repeat" description="WD" evidence="8">
    <location>
        <begin position="275"/>
        <end position="316"/>
    </location>
</feature>
<evidence type="ECO:0000313" key="11">
    <source>
        <dbReference type="Proteomes" id="UP000261540"/>
    </source>
</evidence>
<dbReference type="InterPro" id="IPR020472">
    <property type="entry name" value="WD40_PAC1"/>
</dbReference>
<evidence type="ECO:0000256" key="1">
    <source>
        <dbReference type="ARBA" id="ARBA00004123"/>
    </source>
</evidence>
<dbReference type="Pfam" id="PF00400">
    <property type="entry name" value="WD40"/>
    <property type="match status" value="4"/>
</dbReference>
<evidence type="ECO:0000256" key="8">
    <source>
        <dbReference type="PROSITE-ProRule" id="PRU00221"/>
    </source>
</evidence>
<organism evidence="10 11">
    <name type="scientific">Paramormyrops kingsleyae</name>
    <dbReference type="NCBI Taxonomy" id="1676925"/>
    <lineage>
        <taxon>Eukaryota</taxon>
        <taxon>Metazoa</taxon>
        <taxon>Chordata</taxon>
        <taxon>Craniata</taxon>
        <taxon>Vertebrata</taxon>
        <taxon>Euteleostomi</taxon>
        <taxon>Actinopterygii</taxon>
        <taxon>Neopterygii</taxon>
        <taxon>Teleostei</taxon>
        <taxon>Osteoglossocephala</taxon>
        <taxon>Osteoglossomorpha</taxon>
        <taxon>Osteoglossiformes</taxon>
        <taxon>Mormyridae</taxon>
        <taxon>Paramormyrops</taxon>
    </lineage>
</organism>
<feature type="repeat" description="WD" evidence="8">
    <location>
        <begin position="233"/>
        <end position="274"/>
    </location>
</feature>
<dbReference type="CDD" id="cd00200">
    <property type="entry name" value="WD40"/>
    <property type="match status" value="1"/>
</dbReference>
<dbReference type="PROSITE" id="PS00678">
    <property type="entry name" value="WD_REPEATS_1"/>
    <property type="match status" value="1"/>
</dbReference>
<dbReference type="PRINTS" id="PR00320">
    <property type="entry name" value="GPROTEINBRPT"/>
</dbReference>
<feature type="compositionally biased region" description="Gly residues" evidence="9">
    <location>
        <begin position="1"/>
        <end position="11"/>
    </location>
</feature>
<dbReference type="FunFam" id="2.130.10.10:FF:000152">
    <property type="entry name" value="WD repeat-containing protein 37"/>
    <property type="match status" value="1"/>
</dbReference>
<keyword evidence="4 8" id="KW-0853">WD repeat</keyword>
<evidence type="ECO:0000256" key="5">
    <source>
        <dbReference type="ARBA" id="ARBA00022737"/>
    </source>
</evidence>
<keyword evidence="6" id="KW-0539">Nucleus</keyword>
<protein>
    <recommendedName>
        <fullName evidence="7">WD repeat-containing protein 37</fullName>
    </recommendedName>
</protein>
<sequence>MPVESGSGGVSAAGRQAKQKRKSHSLSIRRTNSTEQDRVGMQRDLLEGQESKLPSSIRSNLLDLFGQIEREFENLYIENLEPSHSTSQLSQKLKTTYKASTSKIVSSFKATTSRALCQLAKEYVGHRDGIWDLSVSRAAPVILGTASADHNAMLWSIETGKCLLKYVGHAGSASGDQTAHIWRFVVQLPAPQPVADISVPCEDDVDFSDKDDADGEPEGPSECPSVRVASTVLKSHQGVVIAADWLVGGKQAVTASWDRAANLYDVETSELVHSLTGHDQELTHCCTHPTQRLVVTSSRDTTFRLWDFRDPSIHSVNVFQGHTDTVTSAVFTVGDNVVSGSDDRTVKVWDLKNMRSPIATIRTDSAVNRISVSVSQRIIALPHDNRQVRLFDMAGVRLGHRRMVCCSAWSEDNPYCNLFTCGFDRQAIGWNINIPALLQEK</sequence>
<proteinExistence type="predicted"/>
<evidence type="ECO:0000313" key="10">
    <source>
        <dbReference type="Ensembl" id="ENSPKIP00000028435.1"/>
    </source>
</evidence>
<keyword evidence="11" id="KW-1185">Reference proteome</keyword>
<dbReference type="SMART" id="SM00320">
    <property type="entry name" value="WD40"/>
    <property type="match status" value="5"/>
</dbReference>
<dbReference type="PANTHER" id="PTHR19855:SF12">
    <property type="entry name" value="WD REPEAT-CONTAINING PROTEIN 37"/>
    <property type="match status" value="1"/>
</dbReference>
<reference evidence="10" key="2">
    <citation type="submission" date="2025-09" db="UniProtKB">
        <authorList>
            <consortium name="Ensembl"/>
        </authorList>
    </citation>
    <scope>IDENTIFICATION</scope>
</reference>
<dbReference type="Gene3D" id="2.130.10.10">
    <property type="entry name" value="YVTN repeat-like/Quinoprotein amine dehydrogenase"/>
    <property type="match status" value="3"/>
</dbReference>
<dbReference type="InterPro" id="IPR019775">
    <property type="entry name" value="WD40_repeat_CS"/>
</dbReference>
<feature type="region of interest" description="Disordered" evidence="9">
    <location>
        <begin position="1"/>
        <end position="40"/>
    </location>
</feature>
<dbReference type="PANTHER" id="PTHR19855">
    <property type="entry name" value="WD40 REPEAT PROTEIN 12, 37"/>
    <property type="match status" value="1"/>
</dbReference>
<reference evidence="10" key="1">
    <citation type="submission" date="2025-08" db="UniProtKB">
        <authorList>
            <consortium name="Ensembl"/>
        </authorList>
    </citation>
    <scope>IDENTIFICATION</scope>
</reference>
<evidence type="ECO:0000256" key="2">
    <source>
        <dbReference type="ARBA" id="ARBA00004496"/>
    </source>
</evidence>
<dbReference type="FunFam" id="2.130.10.10:FF:000940">
    <property type="entry name" value="WD repeat domain 37"/>
    <property type="match status" value="1"/>
</dbReference>
<feature type="repeat" description="WD" evidence="8">
    <location>
        <begin position="319"/>
        <end position="359"/>
    </location>
</feature>
<comment type="subcellular location">
    <subcellularLocation>
        <location evidence="2">Cytoplasm</location>
    </subcellularLocation>
    <subcellularLocation>
        <location evidence="1">Nucleus</location>
    </subcellularLocation>
</comment>
<dbReference type="SUPFAM" id="SSF50978">
    <property type="entry name" value="WD40 repeat-like"/>
    <property type="match status" value="1"/>
</dbReference>
<gene>
    <name evidence="10" type="primary">WDR37</name>
</gene>
<keyword evidence="5" id="KW-0677">Repeat</keyword>
<dbReference type="GO" id="GO:0005634">
    <property type="term" value="C:nucleus"/>
    <property type="evidence" value="ECO:0007669"/>
    <property type="project" value="UniProtKB-SubCell"/>
</dbReference>
<evidence type="ECO:0000256" key="6">
    <source>
        <dbReference type="ARBA" id="ARBA00023242"/>
    </source>
</evidence>
<evidence type="ECO:0000256" key="3">
    <source>
        <dbReference type="ARBA" id="ARBA00022490"/>
    </source>
</evidence>
<dbReference type="InterPro" id="IPR001680">
    <property type="entry name" value="WD40_rpt"/>
</dbReference>
<keyword evidence="3" id="KW-0963">Cytoplasm</keyword>
<dbReference type="Ensembl" id="ENSPKIT00000009215.1">
    <property type="protein sequence ID" value="ENSPKIP00000028435.1"/>
    <property type="gene ID" value="ENSPKIG00000009973.1"/>
</dbReference>
<dbReference type="PROSITE" id="PS50082">
    <property type="entry name" value="WD_REPEATS_2"/>
    <property type="match status" value="4"/>
</dbReference>
<evidence type="ECO:0000256" key="9">
    <source>
        <dbReference type="SAM" id="MobiDB-lite"/>
    </source>
</evidence>
<dbReference type="InterPro" id="IPR015943">
    <property type="entry name" value="WD40/YVTN_repeat-like_dom_sf"/>
</dbReference>
<dbReference type="GO" id="GO:0005737">
    <property type="term" value="C:cytoplasm"/>
    <property type="evidence" value="ECO:0007669"/>
    <property type="project" value="UniProtKB-SubCell"/>
</dbReference>
<dbReference type="GeneTree" id="ENSGT00930000150950"/>
<dbReference type="AlphaFoldDB" id="A0A3B3SDW5"/>
<dbReference type="Proteomes" id="UP000261540">
    <property type="component" value="Unplaced"/>
</dbReference>
<evidence type="ECO:0000256" key="7">
    <source>
        <dbReference type="ARBA" id="ARBA00040954"/>
    </source>
</evidence>